<dbReference type="InterPro" id="IPR014308">
    <property type="entry name" value="Xanthine_DH_XdhC"/>
</dbReference>
<dbReference type="NCBIfam" id="TIGR02964">
    <property type="entry name" value="xanthine_xdhC"/>
    <property type="match status" value="1"/>
</dbReference>
<dbReference type="RefSeq" id="WP_386776184.1">
    <property type="nucleotide sequence ID" value="NZ_JBHRUG010000031.1"/>
</dbReference>
<dbReference type="InterPro" id="IPR027051">
    <property type="entry name" value="XdhC_Rossmann_dom"/>
</dbReference>
<dbReference type="InterPro" id="IPR052698">
    <property type="entry name" value="MoCofactor_Util/Proc"/>
</dbReference>
<evidence type="ECO:0000256" key="1">
    <source>
        <dbReference type="SAM" id="MobiDB-lite"/>
    </source>
</evidence>
<evidence type="ECO:0000313" key="4">
    <source>
        <dbReference type="EMBL" id="MFC3285415.1"/>
    </source>
</evidence>
<feature type="region of interest" description="Disordered" evidence="1">
    <location>
        <begin position="270"/>
        <end position="298"/>
    </location>
</feature>
<dbReference type="PANTHER" id="PTHR30388">
    <property type="entry name" value="ALDEHYDE OXIDOREDUCTASE MOLYBDENUM COFACTOR ASSEMBLY PROTEIN"/>
    <property type="match status" value="1"/>
</dbReference>
<comment type="caution">
    <text evidence="4">The sequence shown here is derived from an EMBL/GenBank/DDBJ whole genome shotgun (WGS) entry which is preliminary data.</text>
</comment>
<dbReference type="EMBL" id="JBHRUG010000031">
    <property type="protein sequence ID" value="MFC3285415.1"/>
    <property type="molecule type" value="Genomic_DNA"/>
</dbReference>
<evidence type="ECO:0000313" key="5">
    <source>
        <dbReference type="Proteomes" id="UP001595579"/>
    </source>
</evidence>
<protein>
    <submittedName>
        <fullName evidence="4">Xanthine dehydrogenase accessory protein XdhC</fullName>
    </submittedName>
</protein>
<accession>A0ABV7LUZ9</accession>
<dbReference type="Proteomes" id="UP001595579">
    <property type="component" value="Unassembled WGS sequence"/>
</dbReference>
<dbReference type="Gene3D" id="3.40.50.720">
    <property type="entry name" value="NAD(P)-binding Rossmann-like Domain"/>
    <property type="match status" value="1"/>
</dbReference>
<gene>
    <name evidence="4" type="primary">xdhC</name>
    <name evidence="4" type="ORF">ACFOEV_17590</name>
</gene>
<proteinExistence type="predicted"/>
<feature type="domain" description="XdhC- CoxI" evidence="2">
    <location>
        <begin position="19"/>
        <end position="77"/>
    </location>
</feature>
<keyword evidence="5" id="KW-1185">Reference proteome</keyword>
<name>A0ABV7LUZ9_9GAMM</name>
<evidence type="ECO:0000259" key="2">
    <source>
        <dbReference type="Pfam" id="PF02625"/>
    </source>
</evidence>
<organism evidence="4 5">
    <name type="scientific">Litchfieldella rifensis</name>
    <dbReference type="NCBI Taxonomy" id="762643"/>
    <lineage>
        <taxon>Bacteria</taxon>
        <taxon>Pseudomonadati</taxon>
        <taxon>Pseudomonadota</taxon>
        <taxon>Gammaproteobacteria</taxon>
        <taxon>Oceanospirillales</taxon>
        <taxon>Halomonadaceae</taxon>
        <taxon>Litchfieldella</taxon>
    </lineage>
</organism>
<dbReference type="PANTHER" id="PTHR30388:SF6">
    <property type="entry name" value="XANTHINE DEHYDROGENASE SUBUNIT A-RELATED"/>
    <property type="match status" value="1"/>
</dbReference>
<evidence type="ECO:0000259" key="3">
    <source>
        <dbReference type="Pfam" id="PF13478"/>
    </source>
</evidence>
<reference evidence="5" key="1">
    <citation type="journal article" date="2019" name="Int. J. Syst. Evol. Microbiol.">
        <title>The Global Catalogue of Microorganisms (GCM) 10K type strain sequencing project: providing services to taxonomists for standard genome sequencing and annotation.</title>
        <authorList>
            <consortium name="The Broad Institute Genomics Platform"/>
            <consortium name="The Broad Institute Genome Sequencing Center for Infectious Disease"/>
            <person name="Wu L."/>
            <person name="Ma J."/>
        </authorList>
    </citation>
    <scope>NUCLEOTIDE SEQUENCE [LARGE SCALE GENOMIC DNA]</scope>
    <source>
        <strain evidence="5">CECT 7698</strain>
    </source>
</reference>
<dbReference type="Pfam" id="PF13478">
    <property type="entry name" value="XdhC_C"/>
    <property type="match status" value="1"/>
</dbReference>
<feature type="compositionally biased region" description="Basic and acidic residues" evidence="1">
    <location>
        <begin position="271"/>
        <end position="285"/>
    </location>
</feature>
<dbReference type="Pfam" id="PF02625">
    <property type="entry name" value="XdhC_CoxI"/>
    <property type="match status" value="1"/>
</dbReference>
<sequence>MTWSESQPLPWHAALHHLQREARPHALASVVGTAGSTPREPGAKMVITAEAVYDTLGGGTFEFQVIAAAREALERGDGGPHLEAFPLGGRSGQCCGGYVHVLIEVFGGADMCVALFGAGHVGQALVGLLAPLPWRVLWFDSRADAFPAGSESQPRLSCRRVETGPEGPDIEAAVASLPAGSHALVMTHDHGEDRQLVDALLKRGDCASIGLIGSDSKWASFQRRLRDAGHDQATLDARVRCPIGIPGAKGKRPYEIAVAVVAELLTLKPATDQDDRRGVSPETLRDAFSAPNPRDAAS</sequence>
<feature type="domain" description="XdhC Rossmann" evidence="3">
    <location>
        <begin position="114"/>
        <end position="264"/>
    </location>
</feature>
<dbReference type="InterPro" id="IPR003777">
    <property type="entry name" value="XdhC_CoxI"/>
</dbReference>